<dbReference type="InterPro" id="IPR000873">
    <property type="entry name" value="AMP-dep_synth/lig_dom"/>
</dbReference>
<dbReference type="InterPro" id="IPR025110">
    <property type="entry name" value="AMP-bd_C"/>
</dbReference>
<dbReference type="Proteomes" id="UP001501218">
    <property type="component" value="Unassembled WGS sequence"/>
</dbReference>
<feature type="domain" description="AMP-dependent synthetase/ligase" evidence="1">
    <location>
        <begin position="54"/>
        <end position="258"/>
    </location>
</feature>
<comment type="caution">
    <text evidence="3">The sequence shown here is derived from an EMBL/GenBank/DDBJ whole genome shotgun (WGS) entry which is preliminary data.</text>
</comment>
<proteinExistence type="predicted"/>
<dbReference type="NCBIfam" id="NF005877">
    <property type="entry name" value="PRK07824.1"/>
    <property type="match status" value="1"/>
</dbReference>
<reference evidence="4" key="1">
    <citation type="journal article" date="2019" name="Int. J. Syst. Evol. Microbiol.">
        <title>The Global Catalogue of Microorganisms (GCM) 10K type strain sequencing project: providing services to taxonomists for standard genome sequencing and annotation.</title>
        <authorList>
            <consortium name="The Broad Institute Genomics Platform"/>
            <consortium name="The Broad Institute Genome Sequencing Center for Infectious Disease"/>
            <person name="Wu L."/>
            <person name="Ma J."/>
        </authorList>
    </citation>
    <scope>NUCLEOTIDE SEQUENCE [LARGE SCALE GENOMIC DNA]</scope>
    <source>
        <strain evidence="4">JCM 16221</strain>
    </source>
</reference>
<dbReference type="PANTHER" id="PTHR43767">
    <property type="entry name" value="LONG-CHAIN-FATTY-ACID--COA LIGASE"/>
    <property type="match status" value="1"/>
</dbReference>
<dbReference type="Gene3D" id="3.30.300.30">
    <property type="match status" value="1"/>
</dbReference>
<dbReference type="PANTHER" id="PTHR43767:SF1">
    <property type="entry name" value="NONRIBOSOMAL PEPTIDE SYNTHASE PES1 (EUROFUNG)-RELATED"/>
    <property type="match status" value="1"/>
</dbReference>
<dbReference type="InterPro" id="IPR050237">
    <property type="entry name" value="ATP-dep_AMP-bd_enzyme"/>
</dbReference>
<gene>
    <name evidence="3" type="primary">menE</name>
    <name evidence="3" type="ORF">GCM10009854_00720</name>
</gene>
<name>A0ABP5SF52_9PSEU</name>
<keyword evidence="4" id="KW-1185">Reference proteome</keyword>
<dbReference type="Pfam" id="PF00501">
    <property type="entry name" value="AMP-binding"/>
    <property type="match status" value="1"/>
</dbReference>
<keyword evidence="3" id="KW-0436">Ligase</keyword>
<dbReference type="InterPro" id="IPR045851">
    <property type="entry name" value="AMP-bd_C_sf"/>
</dbReference>
<dbReference type="SUPFAM" id="SSF56801">
    <property type="entry name" value="Acetyl-CoA synthetase-like"/>
    <property type="match status" value="1"/>
</dbReference>
<evidence type="ECO:0000259" key="2">
    <source>
        <dbReference type="Pfam" id="PF13193"/>
    </source>
</evidence>
<accession>A0ABP5SF52</accession>
<protein>
    <submittedName>
        <fullName evidence="3">O-succinylbenzoate--CoA ligase</fullName>
    </submittedName>
</protein>
<dbReference type="InterPro" id="IPR042099">
    <property type="entry name" value="ANL_N_sf"/>
</dbReference>
<evidence type="ECO:0000259" key="1">
    <source>
        <dbReference type="Pfam" id="PF00501"/>
    </source>
</evidence>
<organism evidence="3 4">
    <name type="scientific">Saccharopolyspora halophila</name>
    <dbReference type="NCBI Taxonomy" id="405551"/>
    <lineage>
        <taxon>Bacteria</taxon>
        <taxon>Bacillati</taxon>
        <taxon>Actinomycetota</taxon>
        <taxon>Actinomycetes</taxon>
        <taxon>Pseudonocardiales</taxon>
        <taxon>Pseudonocardiaceae</taxon>
        <taxon>Saccharopolyspora</taxon>
    </lineage>
</organism>
<dbReference type="PROSITE" id="PS00455">
    <property type="entry name" value="AMP_BINDING"/>
    <property type="match status" value="1"/>
</dbReference>
<dbReference type="EMBL" id="BAAARA010000001">
    <property type="protein sequence ID" value="GAA2329800.1"/>
    <property type="molecule type" value="Genomic_DNA"/>
</dbReference>
<dbReference type="InterPro" id="IPR020845">
    <property type="entry name" value="AMP-binding_CS"/>
</dbReference>
<evidence type="ECO:0000313" key="4">
    <source>
        <dbReference type="Proteomes" id="UP001501218"/>
    </source>
</evidence>
<dbReference type="Pfam" id="PF13193">
    <property type="entry name" value="AMP-binding_C"/>
    <property type="match status" value="1"/>
</dbReference>
<dbReference type="Gene3D" id="3.40.50.12780">
    <property type="entry name" value="N-terminal domain of ligase-like"/>
    <property type="match status" value="1"/>
</dbReference>
<evidence type="ECO:0000313" key="3">
    <source>
        <dbReference type="EMBL" id="GAA2329800.1"/>
    </source>
</evidence>
<sequence length="392" mass="40468">MPNARDLQQLEVPPGTGALDVLPALRRALDGAGPALLPVPPNTSADSAITALTGPLAPAEDDPDDPTSLVIATSGSTGTAKGVLLPASALRASAEATHRRLGGSGTWLLAMPAHHIAGMQVLVRSLIAGTEPHAVDTAEGFRPESFAAAAAEALAAPGRHYTALVPTQLSRLLTAGGEALAALAQFDAVLLGGAATPPALLQRARAAGVRVTTTYGMSETAGGCVYDGSPLDITEVRIDARGETGPILLAGPMRARGYRHRPNAEAFEGRWFRTGDLGRIREGELELLGRADDMIITGGVNIAPLPVERVLSEQAGVRESCVLGIEDPEWGQVVVAAIVPDADPPQVAALRAAVRDRLGAAATPKRIEFLDELPLRGPGKPDRRALAALLSA</sequence>
<feature type="domain" description="AMP-binding enzyme C-terminal" evidence="2">
    <location>
        <begin position="307"/>
        <end position="380"/>
    </location>
</feature>
<dbReference type="RefSeq" id="WP_344125162.1">
    <property type="nucleotide sequence ID" value="NZ_BAAARA010000001.1"/>
</dbReference>
<dbReference type="GO" id="GO:0016874">
    <property type="term" value="F:ligase activity"/>
    <property type="evidence" value="ECO:0007669"/>
    <property type="project" value="UniProtKB-KW"/>
</dbReference>